<name>A0A328AL54_9CAUL</name>
<protein>
    <submittedName>
        <fullName evidence="7">Peptidase S10</fullName>
    </submittedName>
</protein>
<dbReference type="AlphaFoldDB" id="A0A328AL54"/>
<dbReference type="SUPFAM" id="SSF53474">
    <property type="entry name" value="alpha/beta-Hydrolases"/>
    <property type="match status" value="1"/>
</dbReference>
<dbReference type="PROSITE" id="PS00131">
    <property type="entry name" value="CARBOXYPEPT_SER_SER"/>
    <property type="match status" value="1"/>
</dbReference>
<evidence type="ECO:0000256" key="2">
    <source>
        <dbReference type="ARBA" id="ARBA00022670"/>
    </source>
</evidence>
<accession>A0A328AL54</accession>
<keyword evidence="8" id="KW-1185">Reference proteome</keyword>
<dbReference type="InterPro" id="IPR018202">
    <property type="entry name" value="Ser_caboxypep_ser_AS"/>
</dbReference>
<evidence type="ECO:0000313" key="7">
    <source>
        <dbReference type="EMBL" id="RAK55663.1"/>
    </source>
</evidence>
<dbReference type="Gene3D" id="3.40.50.1820">
    <property type="entry name" value="alpha/beta hydrolase"/>
    <property type="match status" value="1"/>
</dbReference>
<reference evidence="8" key="1">
    <citation type="submission" date="2018-05" db="EMBL/GenBank/DDBJ databases">
        <authorList>
            <person name="Li X."/>
        </authorList>
    </citation>
    <scope>NUCLEOTIDE SEQUENCE [LARGE SCALE GENOMIC DNA]</scope>
    <source>
        <strain evidence="8">LX32</strain>
    </source>
</reference>
<evidence type="ECO:0000256" key="3">
    <source>
        <dbReference type="ARBA" id="ARBA00022729"/>
    </source>
</evidence>
<gene>
    <name evidence="7" type="ORF">DJ017_14660</name>
</gene>
<evidence type="ECO:0000256" key="5">
    <source>
        <dbReference type="ARBA" id="ARBA00023180"/>
    </source>
</evidence>
<keyword evidence="1" id="KW-0121">Carboxypeptidase</keyword>
<dbReference type="PANTHER" id="PTHR11802">
    <property type="entry name" value="SERINE PROTEASE FAMILY S10 SERINE CARBOXYPEPTIDASE"/>
    <property type="match status" value="1"/>
</dbReference>
<keyword evidence="5" id="KW-0325">Glycoprotein</keyword>
<comment type="caution">
    <text evidence="7">The sequence shown here is derived from an EMBL/GenBank/DDBJ whole genome shotgun (WGS) entry which is preliminary data.</text>
</comment>
<evidence type="ECO:0000256" key="4">
    <source>
        <dbReference type="ARBA" id="ARBA00022801"/>
    </source>
</evidence>
<dbReference type="GO" id="GO:0004185">
    <property type="term" value="F:serine-type carboxypeptidase activity"/>
    <property type="evidence" value="ECO:0007669"/>
    <property type="project" value="InterPro"/>
</dbReference>
<dbReference type="InterPro" id="IPR029058">
    <property type="entry name" value="AB_hydrolase_fold"/>
</dbReference>
<dbReference type="RefSeq" id="WP_111529411.1">
    <property type="nucleotide sequence ID" value="NZ_JBHRSG010000003.1"/>
</dbReference>
<proteinExistence type="predicted"/>
<keyword evidence="4" id="KW-0378">Hydrolase</keyword>
<dbReference type="InterPro" id="IPR001563">
    <property type="entry name" value="Peptidase_S10"/>
</dbReference>
<feature type="chain" id="PRO_5016322929" evidence="6">
    <location>
        <begin position="27"/>
        <end position="509"/>
    </location>
</feature>
<keyword evidence="3 6" id="KW-0732">Signal</keyword>
<feature type="signal peptide" evidence="6">
    <location>
        <begin position="1"/>
        <end position="26"/>
    </location>
</feature>
<dbReference type="OrthoDB" id="9770107at2"/>
<sequence>MRKTMTAAAAVLALCVGFSATSAAFAADEPAKADAAKDKGGDKDKIDFPPFPADASVKQVIHIAGKTVNYTATVGSLPVRDEKGKKIAEVVFTAYTVDGPRDPARPVTFAFNGGPGAASVYLNMGAIGPKRIQFGAQGDSASDPVRLIDNAGTWLDFTDLVFIDPVGTGYSRSLVDQEETKKHFFQVKEDVAYLSRIVFDWLVKNGRMASPKYVVGESYGGYRAPAIAHYLQSELGVGPSGVVMVSPFLDARTQAFEDISPLPYIVALPSMAAANYERQGKPLNGQTLAEVEHYARTDFAVDLLAGRKDPAAVDRVVDHVTRYTGLDPALVQHMGGRVDTGTFLRELYRKEGKLASVYDSNVTTWDPYPWSQQQRAGDPILDAIIAPTTSAMVDFTTRTVGWKVEGRYNALSNAVNQAWEKNWFTQVESVSDLRQAVAADPKMKVLIVHGYDDLSCPFFASQLIVDQMPQMGDPGRVKISIYPGGHMFYSRPDSQSAFRRDVMNLYGAR</sequence>
<dbReference type="GO" id="GO:0006508">
    <property type="term" value="P:proteolysis"/>
    <property type="evidence" value="ECO:0007669"/>
    <property type="project" value="UniProtKB-KW"/>
</dbReference>
<evidence type="ECO:0000256" key="6">
    <source>
        <dbReference type="SAM" id="SignalP"/>
    </source>
</evidence>
<dbReference type="Proteomes" id="UP000249254">
    <property type="component" value="Unassembled WGS sequence"/>
</dbReference>
<dbReference type="EMBL" id="QFYQ01000001">
    <property type="protein sequence ID" value="RAK55663.1"/>
    <property type="molecule type" value="Genomic_DNA"/>
</dbReference>
<evidence type="ECO:0000256" key="1">
    <source>
        <dbReference type="ARBA" id="ARBA00022645"/>
    </source>
</evidence>
<keyword evidence="2" id="KW-0645">Protease</keyword>
<organism evidence="7 8">
    <name type="scientific">Phenylobacterium soli</name>
    <dbReference type="NCBI Taxonomy" id="2170551"/>
    <lineage>
        <taxon>Bacteria</taxon>
        <taxon>Pseudomonadati</taxon>
        <taxon>Pseudomonadota</taxon>
        <taxon>Alphaproteobacteria</taxon>
        <taxon>Caulobacterales</taxon>
        <taxon>Caulobacteraceae</taxon>
        <taxon>Phenylobacterium</taxon>
    </lineage>
</organism>
<evidence type="ECO:0000313" key="8">
    <source>
        <dbReference type="Proteomes" id="UP000249254"/>
    </source>
</evidence>
<dbReference type="Pfam" id="PF00450">
    <property type="entry name" value="Peptidase_S10"/>
    <property type="match status" value="1"/>
</dbReference>
<dbReference type="PANTHER" id="PTHR11802:SF3">
    <property type="entry name" value="RETINOID-INDUCIBLE SERINE CARBOXYPEPTIDASE"/>
    <property type="match status" value="1"/>
</dbReference>